<dbReference type="InterPro" id="IPR001270">
    <property type="entry name" value="ClpA/B"/>
</dbReference>
<dbReference type="FunFam" id="1.10.8.60:FF:000013">
    <property type="entry name" value="DNA polymerase III subunit gamma/tau"/>
    <property type="match status" value="1"/>
</dbReference>
<dbReference type="Pfam" id="PF22608">
    <property type="entry name" value="DNAX_ATPase_lid"/>
    <property type="match status" value="1"/>
</dbReference>
<evidence type="ECO:0000256" key="6">
    <source>
        <dbReference type="ARBA" id="ARBA00022741"/>
    </source>
</evidence>
<dbReference type="InterPro" id="IPR022754">
    <property type="entry name" value="DNA_pol_III_gamma-3"/>
</dbReference>
<evidence type="ECO:0000256" key="10">
    <source>
        <dbReference type="ARBA" id="ARBA00049244"/>
    </source>
</evidence>
<dbReference type="InterPro" id="IPR003593">
    <property type="entry name" value="AAA+_ATPase"/>
</dbReference>
<organism evidence="14 15">
    <name type="scientific">Elongatibacter sediminis</name>
    <dbReference type="NCBI Taxonomy" id="3119006"/>
    <lineage>
        <taxon>Bacteria</taxon>
        <taxon>Pseudomonadati</taxon>
        <taxon>Pseudomonadota</taxon>
        <taxon>Gammaproteobacteria</taxon>
        <taxon>Chromatiales</taxon>
        <taxon>Wenzhouxiangellaceae</taxon>
        <taxon>Elongatibacter</taxon>
    </lineage>
</organism>
<dbReference type="InterPro" id="IPR038249">
    <property type="entry name" value="PolIII_tau_V_sf"/>
</dbReference>
<keyword evidence="7" id="KW-0862">Zinc</keyword>
<dbReference type="EC" id="2.7.7.7" evidence="11"/>
<comment type="caution">
    <text evidence="14">The sequence shown here is derived from an EMBL/GenBank/DDBJ whole genome shotgun (WGS) entry which is preliminary data.</text>
</comment>
<reference evidence="14 15" key="1">
    <citation type="submission" date="2024-02" db="EMBL/GenBank/DDBJ databases">
        <title>A novel Wenzhouxiangellaceae bacterium, isolated from coastal sediments.</title>
        <authorList>
            <person name="Du Z.-J."/>
            <person name="Ye Y.-Q."/>
            <person name="Zhang X.-Y."/>
        </authorList>
    </citation>
    <scope>NUCLEOTIDE SEQUENCE [LARGE SCALE GENOMIC DNA]</scope>
    <source>
        <strain evidence="14 15">CH-27</strain>
    </source>
</reference>
<evidence type="ECO:0000256" key="3">
    <source>
        <dbReference type="ARBA" id="ARBA00022695"/>
    </source>
</evidence>
<dbReference type="GO" id="GO:0009360">
    <property type="term" value="C:DNA polymerase III complex"/>
    <property type="evidence" value="ECO:0007669"/>
    <property type="project" value="InterPro"/>
</dbReference>
<proteinExistence type="inferred from homology"/>
<dbReference type="Pfam" id="PF12169">
    <property type="entry name" value="DNA_pol3_gamma3"/>
    <property type="match status" value="1"/>
</dbReference>
<accession>A0AAW9RFH4</accession>
<dbReference type="InterPro" id="IPR021029">
    <property type="entry name" value="DNA_pol_III_tau_dom-5"/>
</dbReference>
<dbReference type="PANTHER" id="PTHR11669:SF0">
    <property type="entry name" value="PROTEIN STICHEL-LIKE 2"/>
    <property type="match status" value="1"/>
</dbReference>
<evidence type="ECO:0000313" key="15">
    <source>
        <dbReference type="Proteomes" id="UP001359886"/>
    </source>
</evidence>
<dbReference type="NCBIfam" id="NF005942">
    <property type="entry name" value="PRK07994.1"/>
    <property type="match status" value="1"/>
</dbReference>
<dbReference type="GO" id="GO:0003887">
    <property type="term" value="F:DNA-directed DNA polymerase activity"/>
    <property type="evidence" value="ECO:0007669"/>
    <property type="project" value="UniProtKB-KW"/>
</dbReference>
<comment type="similarity">
    <text evidence="1 11">Belongs to the DnaX/STICHEL family.</text>
</comment>
<dbReference type="EMBL" id="JAZHOG010000004">
    <property type="protein sequence ID" value="MEJ8567585.1"/>
    <property type="molecule type" value="Genomic_DNA"/>
</dbReference>
<dbReference type="InterPro" id="IPR008921">
    <property type="entry name" value="DNA_pol3_clamp-load_cplx_C"/>
</dbReference>
<dbReference type="FunFam" id="1.20.272.10:FF:000003">
    <property type="entry name" value="DNA polymerase III subunit gamma/tau"/>
    <property type="match status" value="1"/>
</dbReference>
<evidence type="ECO:0000256" key="12">
    <source>
        <dbReference type="SAM" id="MobiDB-lite"/>
    </source>
</evidence>
<evidence type="ECO:0000313" key="14">
    <source>
        <dbReference type="EMBL" id="MEJ8567585.1"/>
    </source>
</evidence>
<dbReference type="InterPro" id="IPR050238">
    <property type="entry name" value="DNA_Rep/Repair_Clamp_Loader"/>
</dbReference>
<keyword evidence="6 11" id="KW-0547">Nucleotide-binding</keyword>
<comment type="catalytic activity">
    <reaction evidence="10 11">
        <text>DNA(n) + a 2'-deoxyribonucleoside 5'-triphosphate = DNA(n+1) + diphosphate</text>
        <dbReference type="Rhea" id="RHEA:22508"/>
        <dbReference type="Rhea" id="RHEA-COMP:17339"/>
        <dbReference type="Rhea" id="RHEA-COMP:17340"/>
        <dbReference type="ChEBI" id="CHEBI:33019"/>
        <dbReference type="ChEBI" id="CHEBI:61560"/>
        <dbReference type="ChEBI" id="CHEBI:173112"/>
        <dbReference type="EC" id="2.7.7.7"/>
    </reaction>
</comment>
<keyword evidence="3 11" id="KW-0548">Nucleotidyltransferase</keyword>
<dbReference type="CDD" id="cd00009">
    <property type="entry name" value="AAA"/>
    <property type="match status" value="1"/>
</dbReference>
<dbReference type="Gene3D" id="1.20.272.10">
    <property type="match status" value="1"/>
</dbReference>
<dbReference type="GO" id="GO:0006261">
    <property type="term" value="P:DNA-templated DNA replication"/>
    <property type="evidence" value="ECO:0007669"/>
    <property type="project" value="TreeGrafter"/>
</dbReference>
<dbReference type="SUPFAM" id="SSF52540">
    <property type="entry name" value="P-loop containing nucleoside triphosphate hydrolases"/>
    <property type="match status" value="1"/>
</dbReference>
<dbReference type="FunFam" id="3.40.50.300:FF:000014">
    <property type="entry name" value="DNA polymerase III subunit gamma/tau"/>
    <property type="match status" value="1"/>
</dbReference>
<evidence type="ECO:0000256" key="7">
    <source>
        <dbReference type="ARBA" id="ARBA00022833"/>
    </source>
</evidence>
<sequence length="560" mass="60866">MSYQVLARKWRPHRFDELVGQEHVVQALTNGLDQDRLHHAFLFTGTRGVGKTTLARILAKCLNCESGMGSQPCGECAACTDIDAGRFVDMLEIDAASRTKVDDTRELLDSVQYTPTRGRYKVYIIDEVHMLSASSFNALLKTLEEPPPHVKFVLATTDPDKIPVTILSRCLQFNLRRLLPAQIQQQLDRIVEDEGIESDGAALSRLARCADGSMRDGLSLLDQAIAFGGGKVSSADVERMLGLVDHGIIAALISAVAEGRSNDLLEITGDLVARSRDLDTVLVDLAETLHRICLVQTVPGFRDEERSDWDSIQDLAERISVEDAQLFYQIAIKGRQELGIAPDPRTGLEMTLLRMLAFRPAGAGAGTPRDRSSESEGGGRQAASGAAGESRQPSVGSSAAAAAGQGPQMQAGTESEPGRGNVVPPQAIEAGGEVDEEWIALSQRLELAGPVRELARNLHLRRRSGGNWEFVIAHSLRHLGSPGCIERLGRAISEQVGHAVQIRLIDREDDDLKTAASLEEQQLRTKMTDAELAIEQDPTIRSLKQDMGATVITDSIQPLQ</sequence>
<dbReference type="Gene3D" id="1.10.8.60">
    <property type="match status" value="1"/>
</dbReference>
<evidence type="ECO:0000256" key="1">
    <source>
        <dbReference type="ARBA" id="ARBA00006360"/>
    </source>
</evidence>
<evidence type="ECO:0000256" key="5">
    <source>
        <dbReference type="ARBA" id="ARBA00022723"/>
    </source>
</evidence>
<evidence type="ECO:0000256" key="2">
    <source>
        <dbReference type="ARBA" id="ARBA00022679"/>
    </source>
</evidence>
<dbReference type="GO" id="GO:0003677">
    <property type="term" value="F:DNA binding"/>
    <property type="evidence" value="ECO:0007669"/>
    <property type="project" value="InterPro"/>
</dbReference>
<dbReference type="InterPro" id="IPR045085">
    <property type="entry name" value="HLD_clamp_pol_III_gamma_tau"/>
</dbReference>
<dbReference type="CDD" id="cd18137">
    <property type="entry name" value="HLD_clamp_pol_III_gamma_tau"/>
    <property type="match status" value="1"/>
</dbReference>
<evidence type="ECO:0000256" key="11">
    <source>
        <dbReference type="RuleBase" id="RU364063"/>
    </source>
</evidence>
<keyword evidence="5" id="KW-0479">Metal-binding</keyword>
<comment type="function">
    <text evidence="11">DNA polymerase III is a complex, multichain enzyme responsible for most of the replicative synthesis in bacteria. This DNA polymerase also exhibits 3' to 5' exonuclease activity.</text>
</comment>
<dbReference type="NCBIfam" id="TIGR02397">
    <property type="entry name" value="dnaX_nterm"/>
    <property type="match status" value="1"/>
</dbReference>
<dbReference type="PRINTS" id="PR00300">
    <property type="entry name" value="CLPPROTEASEA"/>
</dbReference>
<feature type="domain" description="AAA+ ATPase" evidence="13">
    <location>
        <begin position="37"/>
        <end position="178"/>
    </location>
</feature>
<dbReference type="Pfam" id="PF13177">
    <property type="entry name" value="DNA_pol3_delta2"/>
    <property type="match status" value="1"/>
</dbReference>
<keyword evidence="15" id="KW-1185">Reference proteome</keyword>
<keyword evidence="8 11" id="KW-0067">ATP-binding</keyword>
<dbReference type="NCBIfam" id="NF004046">
    <property type="entry name" value="PRK05563.1"/>
    <property type="match status" value="1"/>
</dbReference>
<protein>
    <recommendedName>
        <fullName evidence="11">DNA polymerase III subunit gamma/tau</fullName>
        <ecNumber evidence="11">2.7.7.7</ecNumber>
    </recommendedName>
</protein>
<feature type="compositionally biased region" description="Low complexity" evidence="12">
    <location>
        <begin position="381"/>
        <end position="412"/>
    </location>
</feature>
<dbReference type="PANTHER" id="PTHR11669">
    <property type="entry name" value="REPLICATION FACTOR C / DNA POLYMERASE III GAMMA-TAU SUBUNIT"/>
    <property type="match status" value="1"/>
</dbReference>
<dbReference type="InterPro" id="IPR027417">
    <property type="entry name" value="P-loop_NTPase"/>
</dbReference>
<evidence type="ECO:0000256" key="9">
    <source>
        <dbReference type="ARBA" id="ARBA00022932"/>
    </source>
</evidence>
<dbReference type="SMART" id="SM00382">
    <property type="entry name" value="AAA"/>
    <property type="match status" value="1"/>
</dbReference>
<name>A0AAW9RFH4_9GAMM</name>
<feature type="region of interest" description="Disordered" evidence="12">
    <location>
        <begin position="361"/>
        <end position="426"/>
    </location>
</feature>
<gene>
    <name evidence="11 14" type="primary">dnaX</name>
    <name evidence="14" type="ORF">V3330_08105</name>
</gene>
<evidence type="ECO:0000259" key="13">
    <source>
        <dbReference type="SMART" id="SM00382"/>
    </source>
</evidence>
<dbReference type="GO" id="GO:0046872">
    <property type="term" value="F:metal ion binding"/>
    <property type="evidence" value="ECO:0007669"/>
    <property type="project" value="UniProtKB-KW"/>
</dbReference>
<comment type="subunit">
    <text evidence="11">DNA polymerase III contains a core (composed of alpha, epsilon and theta chains) that associates with a tau subunit. This core dimerizes to form the POLIII' complex. PolIII' associates with the gamma complex (composed of gamma, delta, delta', psi and chi chains) and with the beta chain to form the complete DNA polymerase III complex.</text>
</comment>
<keyword evidence="2 11" id="KW-0808">Transferase</keyword>
<dbReference type="Gene3D" id="3.30.300.150">
    <property type="entry name" value="DNA polymerase III, tau subunit, domain V"/>
    <property type="match status" value="1"/>
</dbReference>
<dbReference type="SUPFAM" id="SSF48019">
    <property type="entry name" value="post-AAA+ oligomerization domain-like"/>
    <property type="match status" value="1"/>
</dbReference>
<evidence type="ECO:0000256" key="8">
    <source>
        <dbReference type="ARBA" id="ARBA00022840"/>
    </source>
</evidence>
<dbReference type="Pfam" id="PF12170">
    <property type="entry name" value="DNA_pol3_tau_5"/>
    <property type="match status" value="1"/>
</dbReference>
<keyword evidence="4 11" id="KW-0235">DNA replication</keyword>
<dbReference type="AlphaFoldDB" id="A0AAW9RFH4"/>
<dbReference type="GO" id="GO:0005524">
    <property type="term" value="F:ATP binding"/>
    <property type="evidence" value="ECO:0007669"/>
    <property type="project" value="UniProtKB-KW"/>
</dbReference>
<dbReference type="RefSeq" id="WP_354694901.1">
    <property type="nucleotide sequence ID" value="NZ_JAZHOG010000004.1"/>
</dbReference>
<evidence type="ECO:0000256" key="4">
    <source>
        <dbReference type="ARBA" id="ARBA00022705"/>
    </source>
</evidence>
<dbReference type="InterPro" id="IPR012763">
    <property type="entry name" value="DNA_pol_III_sug/sutau_N"/>
</dbReference>
<dbReference type="Proteomes" id="UP001359886">
    <property type="component" value="Unassembled WGS sequence"/>
</dbReference>
<keyword evidence="9 11" id="KW-0239">DNA-directed DNA polymerase</keyword>
<dbReference type="Gene3D" id="3.40.50.300">
    <property type="entry name" value="P-loop containing nucleotide triphosphate hydrolases"/>
    <property type="match status" value="1"/>
</dbReference>